<comment type="caution">
    <text evidence="2">The sequence shown here is derived from an EMBL/GenBank/DDBJ whole genome shotgun (WGS) entry which is preliminary data.</text>
</comment>
<dbReference type="EMBL" id="NFEZ01000003">
    <property type="protein sequence ID" value="PLT46824.1"/>
    <property type="molecule type" value="Genomic_DNA"/>
</dbReference>
<evidence type="ECO:0000313" key="3">
    <source>
        <dbReference type="Proteomes" id="UP000234789"/>
    </source>
</evidence>
<organism evidence="2 3">
    <name type="scientific">Paenibacillus pasadenensis</name>
    <dbReference type="NCBI Taxonomy" id="217090"/>
    <lineage>
        <taxon>Bacteria</taxon>
        <taxon>Bacillati</taxon>
        <taxon>Bacillota</taxon>
        <taxon>Bacilli</taxon>
        <taxon>Bacillales</taxon>
        <taxon>Paenibacillaceae</taxon>
        <taxon>Paenibacillus</taxon>
    </lineage>
</organism>
<dbReference type="Gene3D" id="3.20.20.150">
    <property type="entry name" value="Divalent-metal-dependent TIM barrel enzymes"/>
    <property type="match status" value="1"/>
</dbReference>
<keyword evidence="3" id="KW-1185">Reference proteome</keyword>
<evidence type="ECO:0000259" key="1">
    <source>
        <dbReference type="Pfam" id="PF01261"/>
    </source>
</evidence>
<dbReference type="RefSeq" id="WP_101807902.1">
    <property type="nucleotide sequence ID" value="NZ_NFEZ01000003.1"/>
</dbReference>
<gene>
    <name evidence="2" type="ORF">B8V81_1048</name>
</gene>
<dbReference type="InterPro" id="IPR036237">
    <property type="entry name" value="Xyl_isomerase-like_sf"/>
</dbReference>
<dbReference type="InterPro" id="IPR050312">
    <property type="entry name" value="IolE/XylAMocC-like"/>
</dbReference>
<protein>
    <recommendedName>
        <fullName evidence="1">Xylose isomerase-like TIM barrel domain-containing protein</fullName>
    </recommendedName>
</protein>
<sequence length="290" mass="31490">MKTALCTISFRHQLVSFRELAELAARLGYDGIELWGAHAAQLHELNRRQAEEDLARLRAHGLGISMVSHYVDISPEADFAASCDSCQRLIERALWCGAPRLRIFAGSRGSAELDGGERRVVIEQACELGALCREAGVQLLLETHPATLLDTPAMAAEMMRLADALRPGAALLNFDALHLWEAGGEPSACWRALKPWIGYVHLKNIDRLEHVGVFRPDIVYAAGGSREGMVALGDGAIDYEPLLELAAGEPELYGSVEWFGGDPAGMLARESVWLRGRIARAQAAAAGALR</sequence>
<accession>A0A2N5N920</accession>
<dbReference type="AlphaFoldDB" id="A0A2N5N920"/>
<dbReference type="InterPro" id="IPR013022">
    <property type="entry name" value="Xyl_isomerase-like_TIM-brl"/>
</dbReference>
<dbReference type="SUPFAM" id="SSF51658">
    <property type="entry name" value="Xylose isomerase-like"/>
    <property type="match status" value="1"/>
</dbReference>
<dbReference type="PANTHER" id="PTHR12110">
    <property type="entry name" value="HYDROXYPYRUVATE ISOMERASE"/>
    <property type="match status" value="1"/>
</dbReference>
<dbReference type="Pfam" id="PF01261">
    <property type="entry name" value="AP_endonuc_2"/>
    <property type="match status" value="1"/>
</dbReference>
<dbReference type="Proteomes" id="UP000234789">
    <property type="component" value="Unassembled WGS sequence"/>
</dbReference>
<reference evidence="2 3" key="1">
    <citation type="submission" date="2017-05" db="EMBL/GenBank/DDBJ databases">
        <title>Functional genome analysis of Paenibacillus pasadenensis strain R16: insights on endophytic life style and antifungal activity.</title>
        <authorList>
            <person name="Passera A."/>
            <person name="Marcolungo L."/>
            <person name="Casati P."/>
            <person name="Brasca M."/>
            <person name="Quaglino F."/>
            <person name="Delledonne M."/>
        </authorList>
    </citation>
    <scope>NUCLEOTIDE SEQUENCE [LARGE SCALE GENOMIC DNA]</scope>
    <source>
        <strain evidence="2 3">R16</strain>
    </source>
</reference>
<evidence type="ECO:0000313" key="2">
    <source>
        <dbReference type="EMBL" id="PLT46824.1"/>
    </source>
</evidence>
<feature type="domain" description="Xylose isomerase-like TIM barrel" evidence="1">
    <location>
        <begin position="22"/>
        <end position="274"/>
    </location>
</feature>
<name>A0A2N5N920_9BACL</name>
<proteinExistence type="predicted"/>
<dbReference type="PANTHER" id="PTHR12110:SF21">
    <property type="entry name" value="XYLOSE ISOMERASE-LIKE TIM BARREL DOMAIN-CONTAINING PROTEIN"/>
    <property type="match status" value="1"/>
</dbReference>